<dbReference type="EMBL" id="QVER01000003">
    <property type="protein sequence ID" value="RGB92797.1"/>
    <property type="molecule type" value="Genomic_DNA"/>
</dbReference>
<dbReference type="GO" id="GO:0004747">
    <property type="term" value="F:ribokinase activity"/>
    <property type="evidence" value="ECO:0007669"/>
    <property type="project" value="InterPro"/>
</dbReference>
<keyword evidence="4 10" id="KW-0418">Kinase</keyword>
<dbReference type="InterPro" id="IPR029056">
    <property type="entry name" value="Ribokinase-like"/>
</dbReference>
<dbReference type="RefSeq" id="WP_158402518.1">
    <property type="nucleotide sequence ID" value="NZ_QVER01000003.1"/>
</dbReference>
<protein>
    <submittedName>
        <fullName evidence="10">Ribokinase</fullName>
    </submittedName>
</protein>
<evidence type="ECO:0000313" key="11">
    <source>
        <dbReference type="Proteomes" id="UP000260991"/>
    </source>
</evidence>
<evidence type="ECO:0000259" key="9">
    <source>
        <dbReference type="Pfam" id="PF00294"/>
    </source>
</evidence>
<dbReference type="InterPro" id="IPR011611">
    <property type="entry name" value="PfkB_dom"/>
</dbReference>
<evidence type="ECO:0000256" key="8">
    <source>
        <dbReference type="ARBA" id="ARBA00023277"/>
    </source>
</evidence>
<accession>A0A3E2U9F4</accession>
<dbReference type="GO" id="GO:0005524">
    <property type="term" value="F:ATP binding"/>
    <property type="evidence" value="ECO:0007669"/>
    <property type="project" value="UniProtKB-KW"/>
</dbReference>
<keyword evidence="3" id="KW-0547">Nucleotide-binding</keyword>
<sequence length="292" mass="31516">MKILSFGSLNYDYTYEVEHFLAPKETLAAKSMQRGFGGKGANQSIAFARAGLSVYHAGRVGTDGQPFVDYLKQNGIHTDYLIKDDAAATGHAIIEVCRGENCILIYGGANQEITTEQIDHTLKAFSPGDWLVLQNEISNLPYLMQAAQKKGLSIFFNAAPYDVGILTYPMELVDVLCVNEVEACALAGTETFEADAVLTLLHEKYPQTRLLLTAGSAGSYYLDAERRLFVPCEKVQAVDTTAAGDTYSGYFLAGLCSGSSVEDAMRLATKAAGIAVQRKGAAASIPEIKELK</sequence>
<comment type="caution">
    <text evidence="10">The sequence shown here is derived from an EMBL/GenBank/DDBJ whole genome shotgun (WGS) entry which is preliminary data.</text>
</comment>
<gene>
    <name evidence="10" type="ORF">DWZ46_03770</name>
</gene>
<dbReference type="CDD" id="cd01174">
    <property type="entry name" value="ribokinase"/>
    <property type="match status" value="1"/>
</dbReference>
<dbReference type="InterPro" id="IPR002139">
    <property type="entry name" value="Ribo/fructo_kinase"/>
</dbReference>
<evidence type="ECO:0000313" key="10">
    <source>
        <dbReference type="EMBL" id="RGB92797.1"/>
    </source>
</evidence>
<feature type="domain" description="Carbohydrate kinase PfkB" evidence="9">
    <location>
        <begin position="2"/>
        <end position="287"/>
    </location>
</feature>
<proteinExistence type="predicted"/>
<dbReference type="PANTHER" id="PTHR10584:SF166">
    <property type="entry name" value="RIBOKINASE"/>
    <property type="match status" value="1"/>
</dbReference>
<keyword evidence="2" id="KW-0479">Metal-binding</keyword>
<dbReference type="GO" id="GO:0006014">
    <property type="term" value="P:D-ribose metabolic process"/>
    <property type="evidence" value="ECO:0007669"/>
    <property type="project" value="InterPro"/>
</dbReference>
<evidence type="ECO:0000256" key="4">
    <source>
        <dbReference type="ARBA" id="ARBA00022777"/>
    </source>
</evidence>
<dbReference type="InterPro" id="IPR011877">
    <property type="entry name" value="Ribokinase"/>
</dbReference>
<dbReference type="Gene3D" id="3.40.1190.20">
    <property type="match status" value="1"/>
</dbReference>
<evidence type="ECO:0000256" key="2">
    <source>
        <dbReference type="ARBA" id="ARBA00022723"/>
    </source>
</evidence>
<keyword evidence="7" id="KW-0630">Potassium</keyword>
<keyword evidence="5" id="KW-0067">ATP-binding</keyword>
<dbReference type="GO" id="GO:0046872">
    <property type="term" value="F:metal ion binding"/>
    <property type="evidence" value="ECO:0007669"/>
    <property type="project" value="UniProtKB-KW"/>
</dbReference>
<evidence type="ECO:0000256" key="3">
    <source>
        <dbReference type="ARBA" id="ARBA00022741"/>
    </source>
</evidence>
<keyword evidence="6" id="KW-0460">Magnesium</keyword>
<evidence type="ECO:0000256" key="6">
    <source>
        <dbReference type="ARBA" id="ARBA00022842"/>
    </source>
</evidence>
<dbReference type="PRINTS" id="PR00990">
    <property type="entry name" value="RIBOKINASE"/>
</dbReference>
<evidence type="ECO:0000256" key="1">
    <source>
        <dbReference type="ARBA" id="ARBA00022679"/>
    </source>
</evidence>
<dbReference type="SUPFAM" id="SSF53613">
    <property type="entry name" value="Ribokinase-like"/>
    <property type="match status" value="1"/>
</dbReference>
<reference evidence="10 11" key="1">
    <citation type="submission" date="2018-08" db="EMBL/GenBank/DDBJ databases">
        <title>A genome reference for cultivated species of the human gut microbiota.</title>
        <authorList>
            <person name="Zou Y."/>
            <person name="Xue W."/>
            <person name="Luo G."/>
        </authorList>
    </citation>
    <scope>NUCLEOTIDE SEQUENCE [LARGE SCALE GENOMIC DNA]</scope>
    <source>
        <strain evidence="10 11">AF32-8AC</strain>
    </source>
</reference>
<dbReference type="PANTHER" id="PTHR10584">
    <property type="entry name" value="SUGAR KINASE"/>
    <property type="match status" value="1"/>
</dbReference>
<organism evidence="10 11">
    <name type="scientific">Faecalibacterium prausnitzii</name>
    <dbReference type="NCBI Taxonomy" id="853"/>
    <lineage>
        <taxon>Bacteria</taxon>
        <taxon>Bacillati</taxon>
        <taxon>Bacillota</taxon>
        <taxon>Clostridia</taxon>
        <taxon>Eubacteriales</taxon>
        <taxon>Oscillospiraceae</taxon>
        <taxon>Faecalibacterium</taxon>
    </lineage>
</organism>
<keyword evidence="8" id="KW-0119">Carbohydrate metabolism</keyword>
<keyword evidence="1" id="KW-0808">Transferase</keyword>
<dbReference type="AlphaFoldDB" id="A0A3E2U9F4"/>
<evidence type="ECO:0000256" key="7">
    <source>
        <dbReference type="ARBA" id="ARBA00022958"/>
    </source>
</evidence>
<name>A0A3E2U9F4_9FIRM</name>
<dbReference type="Proteomes" id="UP000260991">
    <property type="component" value="Unassembled WGS sequence"/>
</dbReference>
<evidence type="ECO:0000256" key="5">
    <source>
        <dbReference type="ARBA" id="ARBA00022840"/>
    </source>
</evidence>
<dbReference type="Pfam" id="PF00294">
    <property type="entry name" value="PfkB"/>
    <property type="match status" value="1"/>
</dbReference>